<comment type="caution">
    <text evidence="13">The sequence shown here is derived from an EMBL/GenBank/DDBJ whole genome shotgun (WGS) entry which is preliminary data.</text>
</comment>
<evidence type="ECO:0000313" key="13">
    <source>
        <dbReference type="EMBL" id="KZX11825.1"/>
    </source>
</evidence>
<evidence type="ECO:0000256" key="4">
    <source>
        <dbReference type="ARBA" id="ARBA00021581"/>
    </source>
</evidence>
<dbReference type="STRING" id="66851.MBORA_13650"/>
<evidence type="ECO:0000256" key="6">
    <source>
        <dbReference type="ARBA" id="ARBA00022692"/>
    </source>
</evidence>
<sequence length="281" mass="30971">MVSFMNIIQGIIIGIVQGLTEFLPVSSSAHLVFIQRILGVKSSLAFDTFLHLGTLLAVLWFFRADIYKMLKSWWLSIGDILQGRFREGFKNDPYKRLAWYVILATIPVGVVGILFENQVDALFAGALYVPAFFLFVTGTILYLSQRMNSGNVNYDTITKKEALFMGLGQACAILPGLSRSGTTIAAGLTIGLNKEFAAKFSFILSIPAILGAFLVQIKDIGTALDVNFAAVILGFIASFVAGYVAIKWMLDLIQKKSLDIFAYYCWMVGIIVFMGSIAHIF</sequence>
<feature type="transmembrane region" description="Helical" evidence="12">
    <location>
        <begin position="196"/>
        <end position="216"/>
    </location>
</feature>
<evidence type="ECO:0000256" key="3">
    <source>
        <dbReference type="ARBA" id="ARBA00012374"/>
    </source>
</evidence>
<evidence type="ECO:0000313" key="14">
    <source>
        <dbReference type="Proteomes" id="UP000077428"/>
    </source>
</evidence>
<dbReference type="PATRIC" id="fig|66851.6.peg.1483"/>
<evidence type="ECO:0000256" key="7">
    <source>
        <dbReference type="ARBA" id="ARBA00022801"/>
    </source>
</evidence>
<keyword evidence="5 12" id="KW-1003">Cell membrane</keyword>
<dbReference type="HAMAP" id="MF_01006">
    <property type="entry name" value="Undec_diphosphatase"/>
    <property type="match status" value="1"/>
</dbReference>
<keyword evidence="7 12" id="KW-0378">Hydrolase</keyword>
<dbReference type="PANTHER" id="PTHR30622:SF2">
    <property type="entry name" value="UNDECAPRENYL-DIPHOSPHATASE"/>
    <property type="match status" value="1"/>
</dbReference>
<gene>
    <name evidence="12 13" type="primary">uppP</name>
    <name evidence="13" type="ORF">MBORA_13650</name>
</gene>
<feature type="transmembrane region" description="Helical" evidence="12">
    <location>
        <begin position="228"/>
        <end position="249"/>
    </location>
</feature>
<feature type="transmembrane region" description="Helical" evidence="12">
    <location>
        <begin position="12"/>
        <end position="38"/>
    </location>
</feature>
<comment type="function">
    <text evidence="12">Catalyzes the dephosphorylation of undecaprenyl diphosphate (UPP).</text>
</comment>
<evidence type="ECO:0000256" key="5">
    <source>
        <dbReference type="ARBA" id="ARBA00022475"/>
    </source>
</evidence>
<keyword evidence="8 12" id="KW-1133">Transmembrane helix</keyword>
<comment type="similarity">
    <text evidence="2 12">Belongs to the UppP family.</text>
</comment>
<dbReference type="EC" id="3.6.1.27" evidence="3 12"/>
<accession>A0A162FEG4</accession>
<name>A0A162FEG4_METOA</name>
<reference evidence="14" key="1">
    <citation type="journal article" date="2016" name="Genome Announc.">
        <title>Draft Genome Sequences of Methanobrevibacter curvatus DSM11111, Methanobrevibacter cuticularis DSM11139, Methanobrevibacter filiformis DSM11501, and Methanobrevibacter oralis DSM7256.</title>
        <authorList>
            <person name="Poehlein A."/>
            <person name="Seedorf H."/>
        </authorList>
    </citation>
    <scope>NUCLEOTIDE SEQUENCE [LARGE SCALE GENOMIC DNA]</scope>
    <source>
        <strain evidence="14">DSM 7256 / JCM 30027 / ZR</strain>
    </source>
</reference>
<feature type="transmembrane region" description="Helical" evidence="12">
    <location>
        <begin position="121"/>
        <end position="143"/>
    </location>
</feature>
<dbReference type="GO" id="GO:0005886">
    <property type="term" value="C:plasma membrane"/>
    <property type="evidence" value="ECO:0007669"/>
    <property type="project" value="UniProtKB-SubCell"/>
</dbReference>
<dbReference type="PANTHER" id="PTHR30622">
    <property type="entry name" value="UNDECAPRENYL-DIPHOSPHATASE"/>
    <property type="match status" value="1"/>
</dbReference>
<dbReference type="InterPro" id="IPR003824">
    <property type="entry name" value="UppP"/>
</dbReference>
<evidence type="ECO:0000256" key="2">
    <source>
        <dbReference type="ARBA" id="ARBA00010621"/>
    </source>
</evidence>
<keyword evidence="6 12" id="KW-0812">Transmembrane</keyword>
<feature type="transmembrane region" description="Helical" evidence="12">
    <location>
        <begin position="97"/>
        <end position="115"/>
    </location>
</feature>
<evidence type="ECO:0000256" key="12">
    <source>
        <dbReference type="HAMAP-Rule" id="MF_01006"/>
    </source>
</evidence>
<dbReference type="Pfam" id="PF02673">
    <property type="entry name" value="BacA"/>
    <property type="match status" value="1"/>
</dbReference>
<evidence type="ECO:0000256" key="11">
    <source>
        <dbReference type="ARBA" id="ARBA00047594"/>
    </source>
</evidence>
<protein>
    <recommendedName>
        <fullName evidence="4 12">Undecaprenyl-diphosphatase</fullName>
        <ecNumber evidence="3 12">3.6.1.27</ecNumber>
    </recommendedName>
    <alternativeName>
        <fullName evidence="10 12">Undecaprenyl pyrophosphate phosphatase</fullName>
    </alternativeName>
</protein>
<proteinExistence type="inferred from homology"/>
<dbReference type="EMBL" id="LWMU01000081">
    <property type="protein sequence ID" value="KZX11825.1"/>
    <property type="molecule type" value="Genomic_DNA"/>
</dbReference>
<keyword evidence="14" id="KW-1185">Reference proteome</keyword>
<evidence type="ECO:0000256" key="9">
    <source>
        <dbReference type="ARBA" id="ARBA00023136"/>
    </source>
</evidence>
<dbReference type="Proteomes" id="UP000077428">
    <property type="component" value="Unassembled WGS sequence"/>
</dbReference>
<feature type="transmembrane region" description="Helical" evidence="12">
    <location>
        <begin position="44"/>
        <end position="62"/>
    </location>
</feature>
<comment type="subcellular location">
    <subcellularLocation>
        <location evidence="1 12">Cell membrane</location>
        <topology evidence="1 12">Multi-pass membrane protein</topology>
    </subcellularLocation>
</comment>
<comment type="catalytic activity">
    <reaction evidence="11 12">
        <text>di-trans,octa-cis-undecaprenyl diphosphate + H2O = di-trans,octa-cis-undecaprenyl phosphate + phosphate + H(+)</text>
        <dbReference type="Rhea" id="RHEA:28094"/>
        <dbReference type="ChEBI" id="CHEBI:15377"/>
        <dbReference type="ChEBI" id="CHEBI:15378"/>
        <dbReference type="ChEBI" id="CHEBI:43474"/>
        <dbReference type="ChEBI" id="CHEBI:58405"/>
        <dbReference type="ChEBI" id="CHEBI:60392"/>
        <dbReference type="EC" id="3.6.1.27"/>
    </reaction>
</comment>
<evidence type="ECO:0000256" key="10">
    <source>
        <dbReference type="ARBA" id="ARBA00032707"/>
    </source>
</evidence>
<dbReference type="NCBIfam" id="TIGR00753">
    <property type="entry name" value="undec_PP_bacA"/>
    <property type="match status" value="1"/>
</dbReference>
<dbReference type="GO" id="GO:0050380">
    <property type="term" value="F:undecaprenyl-diphosphatase activity"/>
    <property type="evidence" value="ECO:0007669"/>
    <property type="project" value="UniProtKB-UniRule"/>
</dbReference>
<feature type="transmembrane region" description="Helical" evidence="12">
    <location>
        <begin position="261"/>
        <end position="280"/>
    </location>
</feature>
<organism evidence="13 14">
    <name type="scientific">Methanobrevibacter oralis</name>
    <dbReference type="NCBI Taxonomy" id="66851"/>
    <lineage>
        <taxon>Archaea</taxon>
        <taxon>Methanobacteriati</taxon>
        <taxon>Methanobacteriota</taxon>
        <taxon>Methanomada group</taxon>
        <taxon>Methanobacteria</taxon>
        <taxon>Methanobacteriales</taxon>
        <taxon>Methanobacteriaceae</taxon>
        <taxon>Methanobrevibacter</taxon>
    </lineage>
</organism>
<evidence type="ECO:0000256" key="1">
    <source>
        <dbReference type="ARBA" id="ARBA00004651"/>
    </source>
</evidence>
<keyword evidence="9 12" id="KW-0472">Membrane</keyword>
<evidence type="ECO:0000256" key="8">
    <source>
        <dbReference type="ARBA" id="ARBA00022989"/>
    </source>
</evidence>
<dbReference type="AlphaFoldDB" id="A0A162FEG4"/>